<evidence type="ECO:0000256" key="1">
    <source>
        <dbReference type="ARBA" id="ARBA00022679"/>
    </source>
</evidence>
<evidence type="ECO:0000313" key="4">
    <source>
        <dbReference type="EMBL" id="CAE6802272.1"/>
    </source>
</evidence>
<dbReference type="SUPFAM" id="SSF53756">
    <property type="entry name" value="UDP-Glycosyltransferase/glycogen phosphorylase"/>
    <property type="match status" value="1"/>
</dbReference>
<feature type="domain" description="Glycosyltransferase subfamily 4-like N-terminal" evidence="3">
    <location>
        <begin position="28"/>
        <end position="183"/>
    </location>
</feature>
<dbReference type="PANTHER" id="PTHR46401">
    <property type="entry name" value="GLYCOSYLTRANSFERASE WBBK-RELATED"/>
    <property type="match status" value="1"/>
</dbReference>
<proteinExistence type="predicted"/>
<dbReference type="InterPro" id="IPR028098">
    <property type="entry name" value="Glyco_trans_4-like_N"/>
</dbReference>
<sequence length="372" mass="42088">MALHHRSIPRDIVKIVIAAWHLKNINVGIGRYARELIEALGRVDHANQYDILLPQTDHPFTARPNMRYRVIRFPFFRRRVWEQAAPLLVGPYDVLHFPYDSCVAWKRGRFVTTIHDVKPLLFPELRTRPSVHARIEQWFVGDRWKTIDHVITVSEHSRRDLLAHAPLRPDQVSVTPLGLDADRFHPPSKRLEGRPYVFCVAGSDPTKNVGTLVEAFAKLPAELRVHYDLVLAGDVCKRVDIRAAIERWHLVAHTKLVGQVSDDELARYYQQATVFVFPSLYEGFGLPVLEAMGCGCPVICSHASSLPEVAGDAAMLVDPHRSNQLAEALAKVLTSPDVQASLRARGLARAKEFQWDRTAKQTVAIYERTVGC</sequence>
<dbReference type="PANTHER" id="PTHR46401:SF2">
    <property type="entry name" value="GLYCOSYLTRANSFERASE WBBK-RELATED"/>
    <property type="match status" value="1"/>
</dbReference>
<keyword evidence="1" id="KW-0808">Transferase</keyword>
<evidence type="ECO:0000259" key="2">
    <source>
        <dbReference type="Pfam" id="PF00534"/>
    </source>
</evidence>
<dbReference type="Pfam" id="PF00534">
    <property type="entry name" value="Glycos_transf_1"/>
    <property type="match status" value="1"/>
</dbReference>
<feature type="domain" description="Glycosyl transferase family 1" evidence="2">
    <location>
        <begin position="184"/>
        <end position="345"/>
    </location>
</feature>
<gene>
    <name evidence="4" type="ORF">NSPZN2_80122</name>
</gene>
<evidence type="ECO:0000259" key="3">
    <source>
        <dbReference type="Pfam" id="PF13439"/>
    </source>
</evidence>
<evidence type="ECO:0000313" key="5">
    <source>
        <dbReference type="Proteomes" id="UP000675880"/>
    </source>
</evidence>
<name>A0ABM8SD83_9BACT</name>
<dbReference type="InterPro" id="IPR001296">
    <property type="entry name" value="Glyco_trans_1"/>
</dbReference>
<protein>
    <submittedName>
        <fullName evidence="4">Glycos_transf_1 domain-containing protein</fullName>
    </submittedName>
</protein>
<dbReference type="EMBL" id="CAJNBJ010000021">
    <property type="protein sequence ID" value="CAE6802272.1"/>
    <property type="molecule type" value="Genomic_DNA"/>
</dbReference>
<keyword evidence="5" id="KW-1185">Reference proteome</keyword>
<dbReference type="CDD" id="cd03809">
    <property type="entry name" value="GT4_MtfB-like"/>
    <property type="match status" value="1"/>
</dbReference>
<dbReference type="Gene3D" id="3.40.50.2000">
    <property type="entry name" value="Glycogen Phosphorylase B"/>
    <property type="match status" value="2"/>
</dbReference>
<accession>A0ABM8SD83</accession>
<dbReference type="RefSeq" id="WP_213044281.1">
    <property type="nucleotide sequence ID" value="NZ_CAJNBJ010000021.1"/>
</dbReference>
<reference evidence="4 5" key="1">
    <citation type="submission" date="2021-02" db="EMBL/GenBank/DDBJ databases">
        <authorList>
            <person name="Han P."/>
        </authorList>
    </citation>
    <scope>NUCLEOTIDE SEQUENCE [LARGE SCALE GENOMIC DNA]</scope>
    <source>
        <strain evidence="4">Candidatus Nitrospira sp. ZN2</strain>
    </source>
</reference>
<comment type="caution">
    <text evidence="4">The sequence shown here is derived from an EMBL/GenBank/DDBJ whole genome shotgun (WGS) entry which is preliminary data.</text>
</comment>
<organism evidence="4 5">
    <name type="scientific">Nitrospira defluvii</name>
    <dbReference type="NCBI Taxonomy" id="330214"/>
    <lineage>
        <taxon>Bacteria</taxon>
        <taxon>Pseudomonadati</taxon>
        <taxon>Nitrospirota</taxon>
        <taxon>Nitrospiria</taxon>
        <taxon>Nitrospirales</taxon>
        <taxon>Nitrospiraceae</taxon>
        <taxon>Nitrospira</taxon>
    </lineage>
</organism>
<dbReference type="Pfam" id="PF13439">
    <property type="entry name" value="Glyco_transf_4"/>
    <property type="match status" value="1"/>
</dbReference>
<dbReference type="Proteomes" id="UP000675880">
    <property type="component" value="Unassembled WGS sequence"/>
</dbReference>